<dbReference type="STRING" id="454171.CP488_02395"/>
<dbReference type="OrthoDB" id="9800276at2"/>
<dbReference type="SUPFAM" id="SSF53448">
    <property type="entry name" value="Nucleotide-diphospho-sugar transferases"/>
    <property type="match status" value="1"/>
</dbReference>
<dbReference type="Proteomes" id="UP000014227">
    <property type="component" value="Chromosome I"/>
</dbReference>
<protein>
    <submittedName>
        <fullName evidence="3">Glycosyltransferases, probably involved in cell wall biogenesis</fullName>
    </submittedName>
</protein>
<dbReference type="Gene3D" id="3.90.550.10">
    <property type="entry name" value="Spore Coat Polysaccharide Biosynthesis Protein SpsA, Chain A"/>
    <property type="match status" value="1"/>
</dbReference>
<keyword evidence="3" id="KW-0808">Transferase</keyword>
<feature type="transmembrane region" description="Helical" evidence="1">
    <location>
        <begin position="304"/>
        <end position="327"/>
    </location>
</feature>
<gene>
    <name evidence="3" type="ORF">CCALI_01697</name>
</gene>
<organism evidence="3 4">
    <name type="scientific">Chthonomonas calidirosea (strain DSM 23976 / ICMP 18418 / T49)</name>
    <dbReference type="NCBI Taxonomy" id="1303518"/>
    <lineage>
        <taxon>Bacteria</taxon>
        <taxon>Bacillati</taxon>
        <taxon>Armatimonadota</taxon>
        <taxon>Chthonomonadia</taxon>
        <taxon>Chthonomonadales</taxon>
        <taxon>Chthonomonadaceae</taxon>
        <taxon>Chthonomonas</taxon>
    </lineage>
</organism>
<reference evidence="4" key="1">
    <citation type="submission" date="2013-03" db="EMBL/GenBank/DDBJ databases">
        <title>Genome sequence of Chthonomonas calidirosea, the first sequenced genome from the Armatimonadetes phylum (formally candidate division OP10).</title>
        <authorList>
            <person name="Lee K.C.Y."/>
            <person name="Morgan X.C."/>
            <person name="Dunfield P.F."/>
            <person name="Tamas I."/>
            <person name="Houghton K.M."/>
            <person name="Vyssotski M."/>
            <person name="Ryan J.L.J."/>
            <person name="Lagutin K."/>
            <person name="McDonald I.R."/>
            <person name="Stott M.B."/>
        </authorList>
    </citation>
    <scope>NUCLEOTIDE SEQUENCE [LARGE SCALE GENOMIC DNA]</scope>
    <source>
        <strain evidence="4">DSM 23976 / ICMP 18418 / T49</strain>
    </source>
</reference>
<name>S0EZ63_CHTCT</name>
<dbReference type="InterPro" id="IPR001173">
    <property type="entry name" value="Glyco_trans_2-like"/>
</dbReference>
<keyword evidence="4" id="KW-1185">Reference proteome</keyword>
<evidence type="ECO:0000313" key="4">
    <source>
        <dbReference type="Proteomes" id="UP000014227"/>
    </source>
</evidence>
<evidence type="ECO:0000256" key="1">
    <source>
        <dbReference type="SAM" id="Phobius"/>
    </source>
</evidence>
<dbReference type="Pfam" id="PF00535">
    <property type="entry name" value="Glycos_transf_2"/>
    <property type="match status" value="1"/>
</dbReference>
<dbReference type="PANTHER" id="PTHR43646:SF3">
    <property type="entry name" value="SLR1566 PROTEIN"/>
    <property type="match status" value="1"/>
</dbReference>
<dbReference type="InParanoid" id="S0EZ63"/>
<feature type="transmembrane region" description="Helical" evidence="1">
    <location>
        <begin position="362"/>
        <end position="383"/>
    </location>
</feature>
<dbReference type="EMBL" id="HF951689">
    <property type="protein sequence ID" value="CCW35510.1"/>
    <property type="molecule type" value="Genomic_DNA"/>
</dbReference>
<dbReference type="GO" id="GO:0016740">
    <property type="term" value="F:transferase activity"/>
    <property type="evidence" value="ECO:0007669"/>
    <property type="project" value="UniProtKB-KW"/>
</dbReference>
<dbReference type="PATRIC" id="fig|1303518.3.peg.1749"/>
<keyword evidence="1" id="KW-1133">Transmembrane helix</keyword>
<dbReference type="eggNOG" id="COG1215">
    <property type="taxonomic scope" value="Bacteria"/>
</dbReference>
<feature type="domain" description="Glycosyltransferase 2-like" evidence="2">
    <location>
        <begin position="69"/>
        <end position="196"/>
    </location>
</feature>
<accession>S0EZ63</accession>
<evidence type="ECO:0000259" key="2">
    <source>
        <dbReference type="Pfam" id="PF00535"/>
    </source>
</evidence>
<dbReference type="InterPro" id="IPR029044">
    <property type="entry name" value="Nucleotide-diphossugar_trans"/>
</dbReference>
<dbReference type="HOGENOM" id="CLU_038143_0_0_0"/>
<dbReference type="PANTHER" id="PTHR43646">
    <property type="entry name" value="GLYCOSYLTRANSFERASE"/>
    <property type="match status" value="1"/>
</dbReference>
<dbReference type="KEGG" id="ccz:CCALI_01697"/>
<proteinExistence type="predicted"/>
<dbReference type="AlphaFoldDB" id="S0EZ63"/>
<dbReference type="RefSeq" id="WP_016483041.1">
    <property type="nucleotide sequence ID" value="NC_021487.1"/>
</dbReference>
<sequence>MRHWFLFIHHLFLLLRLLPWRLIHLALSLGALVIWAVALGLLVWGRKFYRQLSSILFTKEEMENLPTLSILVPACNEEATIERAMRSLLALDYPCLEIIAVNDRSTDATGLILERLAKEDSRLRVFHVDRLPVGWLGKNHALHVASAQAKGEWLLFTDADVVYAPQTLRKAVAYARRRQIDHLVLAPRCETYNFWERLFVSYFSLMFSFRTRPWALADARSGAYVGLGAFNLVRAEAYHRFGGHKALAMEVIDDVKLGKMIRAYGFRSALMQGSDLISVRWVVGLRGIVDGLTKNAFAGFDFNLPLTFGSSLLLIYIALYPILALMLPGHLTHLFGLGSFIAMMLGARTTRAVSGAGTEYGLGYPLAALLLVYVILRSTWWTYRQNGVVWRGTLYPLDELRRGVV</sequence>
<keyword evidence="1" id="KW-0472">Membrane</keyword>
<feature type="transmembrane region" description="Helical" evidence="1">
    <location>
        <begin position="20"/>
        <end position="44"/>
    </location>
</feature>
<evidence type="ECO:0000313" key="3">
    <source>
        <dbReference type="EMBL" id="CCW35510.1"/>
    </source>
</evidence>
<keyword evidence="1" id="KW-0812">Transmembrane</keyword>